<accession>A0AA35X3C8</accession>
<organism evidence="1 2">
    <name type="scientific">Geodia barretti</name>
    <name type="common">Barrett's horny sponge</name>
    <dbReference type="NCBI Taxonomy" id="519541"/>
    <lineage>
        <taxon>Eukaryota</taxon>
        <taxon>Metazoa</taxon>
        <taxon>Porifera</taxon>
        <taxon>Demospongiae</taxon>
        <taxon>Heteroscleromorpha</taxon>
        <taxon>Tetractinellida</taxon>
        <taxon>Astrophorina</taxon>
        <taxon>Geodiidae</taxon>
        <taxon>Geodia</taxon>
    </lineage>
</organism>
<sequence length="54" mass="5945">MAKSGARRDSPHKFVLARVVMAAVATVFPGRFSSDLFLAVQRSLAHCHVAYSRK</sequence>
<proteinExistence type="predicted"/>
<keyword evidence="2" id="KW-1185">Reference proteome</keyword>
<reference evidence="1" key="1">
    <citation type="submission" date="2023-03" db="EMBL/GenBank/DDBJ databases">
        <authorList>
            <person name="Steffen K."/>
            <person name="Cardenas P."/>
        </authorList>
    </citation>
    <scope>NUCLEOTIDE SEQUENCE</scope>
</reference>
<evidence type="ECO:0000313" key="1">
    <source>
        <dbReference type="EMBL" id="CAI8042609.1"/>
    </source>
</evidence>
<gene>
    <name evidence="1" type="ORF">GBAR_LOCUS23628</name>
</gene>
<name>A0AA35X3C8_GEOBA</name>
<dbReference type="Proteomes" id="UP001174909">
    <property type="component" value="Unassembled WGS sequence"/>
</dbReference>
<dbReference type="EMBL" id="CASHTH010003274">
    <property type="protein sequence ID" value="CAI8042609.1"/>
    <property type="molecule type" value="Genomic_DNA"/>
</dbReference>
<dbReference type="AlphaFoldDB" id="A0AA35X3C8"/>
<protein>
    <submittedName>
        <fullName evidence="1">Uncharacterized protein</fullName>
    </submittedName>
</protein>
<comment type="caution">
    <text evidence="1">The sequence shown here is derived from an EMBL/GenBank/DDBJ whole genome shotgun (WGS) entry which is preliminary data.</text>
</comment>
<evidence type="ECO:0000313" key="2">
    <source>
        <dbReference type="Proteomes" id="UP001174909"/>
    </source>
</evidence>